<dbReference type="AlphaFoldDB" id="A0AAQ3JR01"/>
<dbReference type="SUPFAM" id="SSF56672">
    <property type="entry name" value="DNA/RNA polymerases"/>
    <property type="match status" value="1"/>
</dbReference>
<name>A0AAQ3JR01_9LILI</name>
<dbReference type="Pfam" id="PF00078">
    <property type="entry name" value="RVT_1"/>
    <property type="match status" value="1"/>
</dbReference>
<reference evidence="3 4" key="1">
    <citation type="submission" date="2023-10" db="EMBL/GenBank/DDBJ databases">
        <title>Chromosome-scale genome assembly provides insights into flower coloration mechanisms of Canna indica.</title>
        <authorList>
            <person name="Li C."/>
        </authorList>
    </citation>
    <scope>NUCLEOTIDE SEQUENCE [LARGE SCALE GENOMIC DNA]</scope>
    <source>
        <tissue evidence="3">Flower</tissue>
    </source>
</reference>
<dbReference type="EMBL" id="CP136890">
    <property type="protein sequence ID" value="WOK94362.1"/>
    <property type="molecule type" value="Genomic_DNA"/>
</dbReference>
<keyword evidence="4" id="KW-1185">Reference proteome</keyword>
<organism evidence="3 4">
    <name type="scientific">Canna indica</name>
    <name type="common">Indian-shot</name>
    <dbReference type="NCBI Taxonomy" id="4628"/>
    <lineage>
        <taxon>Eukaryota</taxon>
        <taxon>Viridiplantae</taxon>
        <taxon>Streptophyta</taxon>
        <taxon>Embryophyta</taxon>
        <taxon>Tracheophyta</taxon>
        <taxon>Spermatophyta</taxon>
        <taxon>Magnoliopsida</taxon>
        <taxon>Liliopsida</taxon>
        <taxon>Zingiberales</taxon>
        <taxon>Cannaceae</taxon>
        <taxon>Canna</taxon>
    </lineage>
</organism>
<protein>
    <recommendedName>
        <fullName evidence="2">Reverse transcriptase domain-containing protein</fullName>
    </recommendedName>
</protein>
<feature type="domain" description="Reverse transcriptase" evidence="2">
    <location>
        <begin position="207"/>
        <end position="333"/>
    </location>
</feature>
<feature type="region of interest" description="Disordered" evidence="1">
    <location>
        <begin position="337"/>
        <end position="357"/>
    </location>
</feature>
<dbReference type="InterPro" id="IPR000477">
    <property type="entry name" value="RT_dom"/>
</dbReference>
<evidence type="ECO:0000259" key="2">
    <source>
        <dbReference type="Pfam" id="PF00078"/>
    </source>
</evidence>
<evidence type="ECO:0000313" key="4">
    <source>
        <dbReference type="Proteomes" id="UP001327560"/>
    </source>
</evidence>
<evidence type="ECO:0000313" key="3">
    <source>
        <dbReference type="EMBL" id="WOK94362.1"/>
    </source>
</evidence>
<dbReference type="PANTHER" id="PTHR31635:SF196">
    <property type="entry name" value="REVERSE TRANSCRIPTASE DOMAIN-CONTAINING PROTEIN-RELATED"/>
    <property type="match status" value="1"/>
</dbReference>
<dbReference type="InterPro" id="IPR043502">
    <property type="entry name" value="DNA/RNA_pol_sf"/>
</dbReference>
<sequence length="357" mass="40351">MWSKDILSSKREHIIEIENELESELRKGEVLGQNTGQEEIRIKALRKKLDNCYEAENAYWRQRAKVKCIKDGDRNIKFFHKVAFGRRQRKWISSIIENGRIVNQPRDIANAFCDFFKTSIGTPLEQLLRSNWSELFMGENLDLSNMIIPFGNEEILAGLKDMGKNKAPGPNGLTAEFFITFWDIIGEDVRQGKRLPTELGKLDLPLIKNSSVLVNGEPGKWISHREGLRQGDSLSPYLFLLVVDVFVRMMNRTAQLNLIKGVKMNEELDVSHLEFADDFVVFTRGDENDLLNLKILLSGFELMTGLKANLGKTKAIHVKGNGTRSVEAADILGCKKDAPVSEGGDEGCGEGDVKRRR</sequence>
<proteinExistence type="predicted"/>
<evidence type="ECO:0000256" key="1">
    <source>
        <dbReference type="SAM" id="MobiDB-lite"/>
    </source>
</evidence>
<dbReference type="PANTHER" id="PTHR31635">
    <property type="entry name" value="REVERSE TRANSCRIPTASE DOMAIN-CONTAINING PROTEIN-RELATED"/>
    <property type="match status" value="1"/>
</dbReference>
<dbReference type="Proteomes" id="UP001327560">
    <property type="component" value="Chromosome 1"/>
</dbReference>
<accession>A0AAQ3JR01</accession>
<gene>
    <name evidence="3" type="ORF">Cni_G03064</name>
</gene>